<dbReference type="GO" id="GO:0032585">
    <property type="term" value="C:multivesicular body membrane"/>
    <property type="evidence" value="ECO:0007669"/>
    <property type="project" value="UniProtKB-SubCell"/>
</dbReference>
<dbReference type="GO" id="GO:0035658">
    <property type="term" value="C:Mon1-Ccz1 complex"/>
    <property type="evidence" value="ECO:0007669"/>
    <property type="project" value="TreeGrafter"/>
</dbReference>
<dbReference type="InterPro" id="IPR043972">
    <property type="entry name" value="FUZ/MON1/HPS1_longin_1"/>
</dbReference>
<comment type="subcellular location">
    <subcellularLocation>
        <location evidence="4">Endosome</location>
        <location evidence="4">Multivesicular body membrane</location>
        <topology evidence="4">Peripheral membrane protein</topology>
    </subcellularLocation>
    <subcellularLocation>
        <location evidence="1 4">Prevacuolar compartment membrane</location>
        <topology evidence="1 4">Peripheral membrane protein</topology>
    </subcellularLocation>
    <subcellularLocation>
        <location evidence="4">Vacuole membrane</location>
        <topology evidence="4">Peripheral membrane protein</topology>
    </subcellularLocation>
</comment>
<feature type="compositionally biased region" description="Polar residues" evidence="5">
    <location>
        <begin position="72"/>
        <end position="87"/>
    </location>
</feature>
<dbReference type="OMA" id="YTHIRNN"/>
<evidence type="ECO:0000259" key="6">
    <source>
        <dbReference type="Pfam" id="PF19036"/>
    </source>
</evidence>
<dbReference type="STRING" id="322104.A3M0A9"/>
<dbReference type="KEGG" id="pic:PICST_33845"/>
<dbReference type="Pfam" id="PF19037">
    <property type="entry name" value="Fuz_longin_2"/>
    <property type="match status" value="1"/>
</dbReference>
<feature type="domain" description="FUZ/MON1/HPS1 third Longin" evidence="8">
    <location>
        <begin position="566"/>
        <end position="694"/>
    </location>
</feature>
<keyword evidence="4" id="KW-0813">Transport</keyword>
<dbReference type="PANTHER" id="PTHR13027">
    <property type="entry name" value="SAND PROTEIN-RELATED"/>
    <property type="match status" value="1"/>
</dbReference>
<evidence type="ECO:0000259" key="8">
    <source>
        <dbReference type="Pfam" id="PF19038"/>
    </source>
</evidence>
<dbReference type="PANTHER" id="PTHR13027:SF7">
    <property type="entry name" value="VACUOLAR FUSION PROTEIN MON1 HOMOLOG"/>
    <property type="match status" value="1"/>
</dbReference>
<dbReference type="InterPro" id="IPR004353">
    <property type="entry name" value="Mon1"/>
</dbReference>
<name>A3M0A9_PICST</name>
<dbReference type="Pfam" id="PF19036">
    <property type="entry name" value="Fuz_longin_1"/>
    <property type="match status" value="1"/>
</dbReference>
<evidence type="ECO:0000256" key="1">
    <source>
        <dbReference type="ARBA" id="ARBA00004380"/>
    </source>
</evidence>
<keyword evidence="4" id="KW-0926">Vacuole</keyword>
<dbReference type="PRINTS" id="PR01546">
    <property type="entry name" value="YEAST73DUF"/>
</dbReference>
<proteinExistence type="inferred from homology"/>
<evidence type="ECO:0000259" key="7">
    <source>
        <dbReference type="Pfam" id="PF19037"/>
    </source>
</evidence>
<dbReference type="OrthoDB" id="272411at2759"/>
<feature type="domain" description="FUZ/MON1/HPS1 second Longin" evidence="7">
    <location>
        <begin position="420"/>
        <end position="532"/>
    </location>
</feature>
<dbReference type="AlphaFoldDB" id="A3M0A9"/>
<keyword evidence="4" id="KW-0967">Endosome</keyword>
<evidence type="ECO:0000313" key="10">
    <source>
        <dbReference type="Proteomes" id="UP000002258"/>
    </source>
</evidence>
<dbReference type="Proteomes" id="UP000002258">
    <property type="component" value="Chromosome 8"/>
</dbReference>
<keyword evidence="9" id="KW-0456">Lyase</keyword>
<organism evidence="9 10">
    <name type="scientific">Scheffersomyces stipitis (strain ATCC 58785 / CBS 6054 / NBRC 10063 / NRRL Y-11545)</name>
    <name type="common">Yeast</name>
    <name type="synonym">Pichia stipitis</name>
    <dbReference type="NCBI Taxonomy" id="322104"/>
    <lineage>
        <taxon>Eukaryota</taxon>
        <taxon>Fungi</taxon>
        <taxon>Dikarya</taxon>
        <taxon>Ascomycota</taxon>
        <taxon>Saccharomycotina</taxon>
        <taxon>Pichiomycetes</taxon>
        <taxon>Debaryomycetaceae</taxon>
        <taxon>Scheffersomyces</taxon>
    </lineage>
</organism>
<keyword evidence="10" id="KW-1185">Reference proteome</keyword>
<keyword evidence="4" id="KW-0653">Protein transport</keyword>
<dbReference type="eggNOG" id="KOG0997">
    <property type="taxonomic scope" value="Eukaryota"/>
</dbReference>
<dbReference type="GO" id="GO:0006914">
    <property type="term" value="P:autophagy"/>
    <property type="evidence" value="ECO:0007669"/>
    <property type="project" value="UniProtKB-UniRule"/>
</dbReference>
<dbReference type="InterPro" id="IPR043971">
    <property type="entry name" value="FUZ/MON1/HPS1_longin_2"/>
</dbReference>
<dbReference type="RefSeq" id="XP_001386517.2">
    <property type="nucleotide sequence ID" value="XM_001386480.1"/>
</dbReference>
<dbReference type="GO" id="GO:0000329">
    <property type="term" value="C:fungal-type vacuole membrane"/>
    <property type="evidence" value="ECO:0007669"/>
    <property type="project" value="TreeGrafter"/>
</dbReference>
<protein>
    <recommendedName>
        <fullName evidence="3 4">Vacuolar fusion protein MON1</fullName>
    </recommendedName>
</protein>
<dbReference type="Pfam" id="PF19038">
    <property type="entry name" value="Fuz_longin_3"/>
    <property type="match status" value="1"/>
</dbReference>
<sequence>MSELSPSPSRNGETSNHIKYNVSFSSTSKLAVPSIANPTLPTGEPTTAINLENAGPSESSFILEEDDHHLQVVSTSRHSVASDSSYPGSGGQDSEYEEEDGNNVNSSHIEEEALQNMLSDLIRSNRSYVNVRDNSLPLRELSFLDLNIFPNTHEAKNELEFYEKHIQIQKDNDEPAFHQKLKHFFILSTAGKPIFSMHGSDDLIMGYMGIITTIVCTFEESMKEDFKSIMVGDKTKIVVLNKSPLLLVAISQISYELMSSNTDSTSSNKEDKESDSDDILLINQLNTLYKYLLAILSKPTIEKNFHNRMNYDLRKVLTPLDFQNLEALCMKLTYGLPLLNQGESISDTESFDFFIGELMDSSIQSVKVTNTTRMKLNNILLSCKRLKLRDDDSALNRSSETASLIFNRTTKEAEKYLGDDLLFSFLLASSNKILNYMKPKNHSLSNEDMKLLFSMISAAEYQNRGGSFDEDLWIPLCLPNFNPNGFLYVFVKKISLSSYLQSSTVDQYLTIVLVSSNKNTFFQMRELSRFIINKIVKREQFLTTLTDELTGSTKLSILNDIKVPAIKHFIYKLKETNQFIMNDMVHFNNDRSMNTLLQLVYFYSILHNSRATRIKSKLKSTYNQQQGSNFVNPINTYKIDNKKLTYVKWQGAGSIVTGFMLSDNSFEFYCLSNEEIDSKELISSSLKIIRWCEKYRKRLFLGGGVVF</sequence>
<keyword evidence="4" id="KW-0072">Autophagy</keyword>
<evidence type="ECO:0000256" key="4">
    <source>
        <dbReference type="RuleBase" id="RU367048"/>
    </source>
</evidence>
<reference evidence="9 10" key="1">
    <citation type="journal article" date="2007" name="Nat. Biotechnol.">
        <title>Genome sequence of the lignocellulose-bioconverting and xylose-fermenting yeast Pichia stipitis.</title>
        <authorList>
            <person name="Jeffries T.W."/>
            <person name="Grigoriev I.V."/>
            <person name="Grimwood J."/>
            <person name="Laplaza J.M."/>
            <person name="Aerts A."/>
            <person name="Salamov A."/>
            <person name="Schmutz J."/>
            <person name="Lindquist E."/>
            <person name="Dehal P."/>
            <person name="Shapiro H."/>
            <person name="Jin Y.S."/>
            <person name="Passoth V."/>
            <person name="Richardson P.M."/>
        </authorList>
    </citation>
    <scope>NUCLEOTIDE SEQUENCE [LARGE SCALE GENOMIC DNA]</scope>
    <source>
        <strain evidence="10">ATCC 58785 / CBS 6054 / NBRC 10063 / NRRL Y-11545</strain>
    </source>
</reference>
<comment type="function">
    <text evidence="4">Required for multiple vacuole delivery pathways including the cytoplasm to vacuole transport (Cvt), autophagy, pexophagy and endocytosis.</text>
</comment>
<dbReference type="InParanoid" id="A3M0A9"/>
<dbReference type="GO" id="GO:0016192">
    <property type="term" value="P:vesicle-mediated transport"/>
    <property type="evidence" value="ECO:0007669"/>
    <property type="project" value="InterPro"/>
</dbReference>
<dbReference type="GO" id="GO:0006623">
    <property type="term" value="P:protein targeting to vacuole"/>
    <property type="evidence" value="ECO:0007669"/>
    <property type="project" value="UniProtKB-UniRule"/>
</dbReference>
<feature type="compositionally biased region" description="Polar residues" evidence="5">
    <location>
        <begin position="36"/>
        <end position="60"/>
    </location>
</feature>
<keyword evidence="4" id="KW-0472">Membrane</keyword>
<dbReference type="FunCoup" id="A3M0A9">
    <property type="interactions" value="565"/>
</dbReference>
<dbReference type="GO" id="GO:0016829">
    <property type="term" value="F:lyase activity"/>
    <property type="evidence" value="ECO:0007669"/>
    <property type="project" value="UniProtKB-KW"/>
</dbReference>
<evidence type="ECO:0000256" key="5">
    <source>
        <dbReference type="SAM" id="MobiDB-lite"/>
    </source>
</evidence>
<gene>
    <name evidence="9" type="ORF">PICST_33845</name>
</gene>
<dbReference type="InterPro" id="IPR043970">
    <property type="entry name" value="FUZ/MON1/HPS1_longin_3"/>
</dbReference>
<dbReference type="HOGENOM" id="CLU_025637_0_0_1"/>
<evidence type="ECO:0000256" key="2">
    <source>
        <dbReference type="ARBA" id="ARBA00008968"/>
    </source>
</evidence>
<feature type="region of interest" description="Disordered" evidence="5">
    <location>
        <begin position="33"/>
        <end position="106"/>
    </location>
</feature>
<accession>A3M0A9</accession>
<evidence type="ECO:0000256" key="3">
    <source>
        <dbReference type="ARBA" id="ARBA00018132"/>
    </source>
</evidence>
<comment type="similarity">
    <text evidence="2 4">Belongs to the MON1/SAND family.</text>
</comment>
<evidence type="ECO:0000313" key="9">
    <source>
        <dbReference type="EMBL" id="ABN68488.2"/>
    </source>
</evidence>
<feature type="domain" description="FUZ/MON1/HPS1 first Longin" evidence="6">
    <location>
        <begin position="182"/>
        <end position="253"/>
    </location>
</feature>
<dbReference type="EMBL" id="CP000502">
    <property type="protein sequence ID" value="ABN68488.2"/>
    <property type="molecule type" value="Genomic_DNA"/>
</dbReference>
<dbReference type="GeneID" id="4840927"/>